<dbReference type="PIRSF" id="PIRSF028937">
    <property type="entry name" value="Lg_Ch_AO"/>
    <property type="match status" value="1"/>
</dbReference>
<organism evidence="19 20">
    <name type="scientific">Zingiber officinale</name>
    <name type="common">Ginger</name>
    <name type="synonym">Amomum zingiber</name>
    <dbReference type="NCBI Taxonomy" id="94328"/>
    <lineage>
        <taxon>Eukaryota</taxon>
        <taxon>Viridiplantae</taxon>
        <taxon>Streptophyta</taxon>
        <taxon>Embryophyta</taxon>
        <taxon>Tracheophyta</taxon>
        <taxon>Spermatophyta</taxon>
        <taxon>Magnoliopsida</taxon>
        <taxon>Liliopsida</taxon>
        <taxon>Zingiberales</taxon>
        <taxon>Zingiberaceae</taxon>
        <taxon>Zingiber</taxon>
    </lineage>
</organism>
<accession>A0A8J5L8G7</accession>
<protein>
    <recommendedName>
        <fullName evidence="6 13">Long-chain-alcohol oxidase</fullName>
        <ecNumber evidence="6 13">1.1.3.20</ecNumber>
    </recommendedName>
</protein>
<evidence type="ECO:0000259" key="18">
    <source>
        <dbReference type="Pfam" id="PF05199"/>
    </source>
</evidence>
<evidence type="ECO:0000256" key="12">
    <source>
        <dbReference type="ARBA" id="ARBA00023136"/>
    </source>
</evidence>
<evidence type="ECO:0000256" key="15">
    <source>
        <dbReference type="PIRSR" id="PIRSR028937-2"/>
    </source>
</evidence>
<evidence type="ECO:0000256" key="2">
    <source>
        <dbReference type="ARBA" id="ARBA00003842"/>
    </source>
</evidence>
<keyword evidence="10" id="KW-1133">Transmembrane helix</keyword>
<reference evidence="19 20" key="1">
    <citation type="submission" date="2020-08" db="EMBL/GenBank/DDBJ databases">
        <title>Plant Genome Project.</title>
        <authorList>
            <person name="Zhang R.-G."/>
        </authorList>
    </citation>
    <scope>NUCLEOTIDE SEQUENCE [LARGE SCALE GENOMIC DNA]</scope>
    <source>
        <tissue evidence="19">Rhizome</tissue>
    </source>
</reference>
<keyword evidence="11 13" id="KW-0560">Oxidoreductase</keyword>
<evidence type="ECO:0000256" key="9">
    <source>
        <dbReference type="ARBA" id="ARBA00022827"/>
    </source>
</evidence>
<evidence type="ECO:0000256" key="16">
    <source>
        <dbReference type="SAM" id="MobiDB-lite"/>
    </source>
</evidence>
<comment type="similarity">
    <text evidence="5 13">Belongs to the GMC oxidoreductase family.</text>
</comment>
<comment type="similarity">
    <text evidence="4">Belongs to the Rab GDI family.</text>
</comment>
<dbReference type="SUPFAM" id="SSF51905">
    <property type="entry name" value="FAD/NAD(P)-binding domain"/>
    <property type="match status" value="1"/>
</dbReference>
<gene>
    <name evidence="19" type="ORF">ZIOFF_036200</name>
</gene>
<dbReference type="Gene3D" id="3.50.50.60">
    <property type="entry name" value="FAD/NAD(P)-binding domain"/>
    <property type="match status" value="2"/>
</dbReference>
<dbReference type="AlphaFoldDB" id="A0A8J5L8G7"/>
<evidence type="ECO:0000256" key="1">
    <source>
        <dbReference type="ARBA" id="ARBA00000920"/>
    </source>
</evidence>
<sequence>MARMEKKKEGGKGKVNGGNLLLKGGRRKGDYDHGFSAAQVGVLSAMCEALIPPMDPEKAADHVVAGGKEVKEDQARRKSIEAFCHASGGDAPVPDEVLNSSPSILSSDGSLLIVWEVQVAELLVKRSPAKAIVLVKLVLFLLATRLGTLLLCGSLCLCSSFPFVQKFSELASENREQVLKKWNRQKHLTFLRMAFVLLKVFSHFTFYSLTDEDSQNLTWNAIGYSNVNVSTEESSEESETERPLEKGIIETMHKTDSSLLQSLIQKGLKVTESSHDFTVECDAVIVGSGCGGGVAAAVLAAAGHKVVVIEKGGYYTSKDYTGLEGPSMAQLYESGGIMSSDDGNVMLLAGSTVGGGTAVNWSACIRTPPAVLREWAEEHRLPLFASAEYESTMDAVCERLGVTENCVREGFQNQVLRKGCKNLGLEVVPVARNSPSDHFCGSCCFGCKAGEKRGTDRTWLVDAVNHGAVVVSACKAERFILEKGKKGSKKKRCLGLIAASMNEAITKNLKFKAKVTVAACGALFTPPLMAASGLTNRHIGKNLHLHPVALAWGYFPESVTDLKGKIFEGGIITSLHKVKPGVILETPALGPASFSTVFPWVSGQAMKQSMLRYGRTAHLFALVRDRGSGEIQAEKRITYELNEPDKENLKGGLRTALRILVAAGAVEVGTHRSDGQKMKCKGVKEEELEEFLDTVGVASGPTAREEVWSMLCSAHQMGSCRMGATEDDGGVDEKGESWEAAGLFVCDGSVIPTAIGVNPMITIQSVSYCISKRIVEQMKRNHE</sequence>
<comment type="caution">
    <text evidence="19">The sequence shown here is derived from an EMBL/GenBank/DDBJ whole genome shotgun (WGS) entry which is preliminary data.</text>
</comment>
<keyword evidence="9 15" id="KW-0274">FAD</keyword>
<evidence type="ECO:0000259" key="17">
    <source>
        <dbReference type="Pfam" id="PF00732"/>
    </source>
</evidence>
<dbReference type="Pfam" id="PF05199">
    <property type="entry name" value="GMC_oxred_C"/>
    <property type="match status" value="1"/>
</dbReference>
<evidence type="ECO:0000256" key="14">
    <source>
        <dbReference type="PIRSR" id="PIRSR028937-1"/>
    </source>
</evidence>
<keyword evidence="20" id="KW-1185">Reference proteome</keyword>
<dbReference type="InterPro" id="IPR012400">
    <property type="entry name" value="Long_Oxdase"/>
</dbReference>
<evidence type="ECO:0000256" key="11">
    <source>
        <dbReference type="ARBA" id="ARBA00023002"/>
    </source>
</evidence>
<feature type="domain" description="Glucose-methanol-choline oxidoreductase N-terminal" evidence="17">
    <location>
        <begin position="328"/>
        <end position="548"/>
    </location>
</feature>
<dbReference type="InterPro" id="IPR036188">
    <property type="entry name" value="FAD/NAD-bd_sf"/>
</dbReference>
<keyword evidence="8" id="KW-0812">Transmembrane</keyword>
<feature type="region of interest" description="Disordered" evidence="16">
    <location>
        <begin position="1"/>
        <end position="21"/>
    </location>
</feature>
<keyword evidence="7" id="KW-0285">Flavoprotein</keyword>
<dbReference type="PANTHER" id="PTHR46056">
    <property type="entry name" value="LONG-CHAIN-ALCOHOL OXIDASE"/>
    <property type="match status" value="1"/>
</dbReference>
<dbReference type="InterPro" id="IPR000172">
    <property type="entry name" value="GMC_OxRdtase_N"/>
</dbReference>
<dbReference type="GO" id="GO:0046577">
    <property type="term" value="F:long-chain-alcohol oxidase activity"/>
    <property type="evidence" value="ECO:0007669"/>
    <property type="project" value="UniProtKB-EC"/>
</dbReference>
<comment type="subcellular location">
    <subcellularLocation>
        <location evidence="3 13">Membrane</location>
    </subcellularLocation>
</comment>
<dbReference type="InterPro" id="IPR018203">
    <property type="entry name" value="GDP_dissociation_inhibitor"/>
</dbReference>
<proteinExistence type="inferred from homology"/>
<dbReference type="GO" id="GO:0016020">
    <property type="term" value="C:membrane"/>
    <property type="evidence" value="ECO:0007669"/>
    <property type="project" value="UniProtKB-SubCell"/>
</dbReference>
<dbReference type="GO" id="GO:0007264">
    <property type="term" value="P:small GTPase-mediated signal transduction"/>
    <property type="evidence" value="ECO:0007669"/>
    <property type="project" value="InterPro"/>
</dbReference>
<dbReference type="GO" id="GO:0050660">
    <property type="term" value="F:flavin adenine dinucleotide binding"/>
    <property type="evidence" value="ECO:0007669"/>
    <property type="project" value="InterPro"/>
</dbReference>
<comment type="function">
    <text evidence="2 13">Long-chain fatty alcohol oxidase involved in the omega-oxidation pathway of lipid degradation.</text>
</comment>
<comment type="catalytic activity">
    <reaction evidence="1 13">
        <text>a long-chain primary fatty alcohol + O2 = a long-chain fatty aldehyde + H2O2</text>
        <dbReference type="Rhea" id="RHEA:22756"/>
        <dbReference type="ChEBI" id="CHEBI:15379"/>
        <dbReference type="ChEBI" id="CHEBI:16240"/>
        <dbReference type="ChEBI" id="CHEBI:17176"/>
        <dbReference type="ChEBI" id="CHEBI:77396"/>
        <dbReference type="EC" id="1.1.3.20"/>
    </reaction>
</comment>
<feature type="active site" description="Proton acceptor" evidence="14">
    <location>
        <position position="715"/>
    </location>
</feature>
<keyword evidence="12 13" id="KW-0472">Membrane</keyword>
<feature type="compositionally biased region" description="Basic and acidic residues" evidence="16">
    <location>
        <begin position="1"/>
        <end position="12"/>
    </location>
</feature>
<dbReference type="Proteomes" id="UP000734854">
    <property type="component" value="Unassembled WGS sequence"/>
</dbReference>
<evidence type="ECO:0000313" key="19">
    <source>
        <dbReference type="EMBL" id="KAG6503876.1"/>
    </source>
</evidence>
<dbReference type="PANTHER" id="PTHR46056:SF12">
    <property type="entry name" value="LONG-CHAIN-ALCOHOL OXIDASE"/>
    <property type="match status" value="1"/>
</dbReference>
<evidence type="ECO:0000256" key="5">
    <source>
        <dbReference type="ARBA" id="ARBA00010790"/>
    </source>
</evidence>
<feature type="binding site" evidence="15">
    <location>
        <begin position="281"/>
        <end position="296"/>
    </location>
    <ligand>
        <name>FAD</name>
        <dbReference type="ChEBI" id="CHEBI:57692"/>
    </ligand>
</feature>
<dbReference type="EC" id="1.1.3.20" evidence="6 13"/>
<evidence type="ECO:0000256" key="6">
    <source>
        <dbReference type="ARBA" id="ARBA00013125"/>
    </source>
</evidence>
<evidence type="ECO:0000256" key="8">
    <source>
        <dbReference type="ARBA" id="ARBA00022692"/>
    </source>
</evidence>
<dbReference type="GO" id="GO:0005092">
    <property type="term" value="F:GDP-dissociation inhibitor activity"/>
    <property type="evidence" value="ECO:0007669"/>
    <property type="project" value="InterPro"/>
</dbReference>
<name>A0A8J5L8G7_ZINOF</name>
<dbReference type="Pfam" id="PF00732">
    <property type="entry name" value="GMC_oxred_N"/>
    <property type="match status" value="1"/>
</dbReference>
<evidence type="ECO:0000256" key="10">
    <source>
        <dbReference type="ARBA" id="ARBA00022989"/>
    </source>
</evidence>
<dbReference type="EMBL" id="JACMSC010000010">
    <property type="protein sequence ID" value="KAG6503876.1"/>
    <property type="molecule type" value="Genomic_DNA"/>
</dbReference>
<evidence type="ECO:0000256" key="7">
    <source>
        <dbReference type="ARBA" id="ARBA00022630"/>
    </source>
</evidence>
<evidence type="ECO:0000256" key="3">
    <source>
        <dbReference type="ARBA" id="ARBA00004370"/>
    </source>
</evidence>
<evidence type="ECO:0000256" key="4">
    <source>
        <dbReference type="ARBA" id="ARBA00005593"/>
    </source>
</evidence>
<dbReference type="InterPro" id="IPR007867">
    <property type="entry name" value="GMC_OxRtase_C"/>
</dbReference>
<evidence type="ECO:0000256" key="13">
    <source>
        <dbReference type="PIRNR" id="PIRNR028937"/>
    </source>
</evidence>
<feature type="domain" description="Glucose-methanol-choline oxidoreductase C-terminal" evidence="18">
    <location>
        <begin position="636"/>
        <end position="765"/>
    </location>
</feature>
<dbReference type="PRINTS" id="PR00891">
    <property type="entry name" value="RABGDIREP"/>
</dbReference>
<evidence type="ECO:0000313" key="20">
    <source>
        <dbReference type="Proteomes" id="UP000734854"/>
    </source>
</evidence>